<protein>
    <submittedName>
        <fullName evidence="1">Uncharacterized protein</fullName>
    </submittedName>
</protein>
<feature type="non-terminal residue" evidence="1">
    <location>
        <position position="70"/>
    </location>
</feature>
<accession>A0AAV5SD92</accession>
<name>A0AAV5SD92_9BILA</name>
<reference evidence="1" key="1">
    <citation type="submission" date="2023-10" db="EMBL/GenBank/DDBJ databases">
        <title>Genome assembly of Pristionchus species.</title>
        <authorList>
            <person name="Yoshida K."/>
            <person name="Sommer R.J."/>
        </authorList>
    </citation>
    <scope>NUCLEOTIDE SEQUENCE</scope>
    <source>
        <strain evidence="1">RS0144</strain>
    </source>
</reference>
<evidence type="ECO:0000313" key="2">
    <source>
        <dbReference type="Proteomes" id="UP001432027"/>
    </source>
</evidence>
<feature type="non-terminal residue" evidence="1">
    <location>
        <position position="1"/>
    </location>
</feature>
<dbReference type="EMBL" id="BTSX01000001">
    <property type="protein sequence ID" value="GMS80507.1"/>
    <property type="molecule type" value="Genomic_DNA"/>
</dbReference>
<proteinExistence type="predicted"/>
<sequence length="70" mass="8051">IRWQLLQTRPTEVALLNPSILKWTQIKEHVRSGDTMIPLGDGHFVVASVTNDVATSRMIGSDRRHKRMER</sequence>
<evidence type="ECO:0000313" key="1">
    <source>
        <dbReference type="EMBL" id="GMS80507.1"/>
    </source>
</evidence>
<dbReference type="Proteomes" id="UP001432027">
    <property type="component" value="Unassembled WGS sequence"/>
</dbReference>
<organism evidence="1 2">
    <name type="scientific">Pristionchus entomophagus</name>
    <dbReference type="NCBI Taxonomy" id="358040"/>
    <lineage>
        <taxon>Eukaryota</taxon>
        <taxon>Metazoa</taxon>
        <taxon>Ecdysozoa</taxon>
        <taxon>Nematoda</taxon>
        <taxon>Chromadorea</taxon>
        <taxon>Rhabditida</taxon>
        <taxon>Rhabditina</taxon>
        <taxon>Diplogasteromorpha</taxon>
        <taxon>Diplogasteroidea</taxon>
        <taxon>Neodiplogasteridae</taxon>
        <taxon>Pristionchus</taxon>
    </lineage>
</organism>
<gene>
    <name evidence="1" type="ORF">PENTCL1PPCAC_2682</name>
</gene>
<dbReference type="AlphaFoldDB" id="A0AAV5SD92"/>
<keyword evidence="2" id="KW-1185">Reference proteome</keyword>
<comment type="caution">
    <text evidence="1">The sequence shown here is derived from an EMBL/GenBank/DDBJ whole genome shotgun (WGS) entry which is preliminary data.</text>
</comment>